<dbReference type="GO" id="GO:1990879">
    <property type="term" value="C:CST complex"/>
    <property type="evidence" value="ECO:0007669"/>
    <property type="project" value="TreeGrafter"/>
</dbReference>
<comment type="subcellular location">
    <subcellularLocation>
        <location evidence="2">Chromosome</location>
        <location evidence="2">Telomere</location>
    </subcellularLocation>
    <subcellularLocation>
        <location evidence="1">Nucleus</location>
    </subcellularLocation>
</comment>
<evidence type="ECO:0000256" key="5">
    <source>
        <dbReference type="ARBA" id="ARBA00022454"/>
    </source>
</evidence>
<keyword evidence="8" id="KW-0539">Nucleus</keyword>
<reference evidence="9" key="1">
    <citation type="journal article" date="2020" name="bioRxiv">
        <title>Chromosome-level reference genome of the European wasp spider Argiope bruennichi: a resource for studies on range expansion and evolutionary adaptation.</title>
        <authorList>
            <person name="Sheffer M.M."/>
            <person name="Hoppe A."/>
            <person name="Krehenwinkel H."/>
            <person name="Uhl G."/>
            <person name="Kuss A.W."/>
            <person name="Jensen L."/>
            <person name="Jensen C."/>
            <person name="Gillespie R.G."/>
            <person name="Hoff K.J."/>
            <person name="Prost S."/>
        </authorList>
    </citation>
    <scope>NUCLEOTIDE SEQUENCE</scope>
</reference>
<keyword evidence="7" id="KW-0238">DNA-binding</keyword>
<name>A0A8T0E4M7_ARGBR</name>
<evidence type="ECO:0000256" key="3">
    <source>
        <dbReference type="ARBA" id="ARBA00006332"/>
    </source>
</evidence>
<dbReference type="GO" id="GO:0045740">
    <property type="term" value="P:positive regulation of DNA replication"/>
    <property type="evidence" value="ECO:0007669"/>
    <property type="project" value="TreeGrafter"/>
</dbReference>
<dbReference type="InterPro" id="IPR029156">
    <property type="entry name" value="CTC1"/>
</dbReference>
<proteinExistence type="inferred from homology"/>
<reference evidence="9" key="2">
    <citation type="submission" date="2020-06" db="EMBL/GenBank/DDBJ databases">
        <authorList>
            <person name="Sheffer M."/>
        </authorList>
    </citation>
    <scope>NUCLEOTIDE SEQUENCE</scope>
</reference>
<comment type="similarity">
    <text evidence="3">Belongs to the CTC1 family.</text>
</comment>
<accession>A0A8T0E4M7</accession>
<dbReference type="Pfam" id="PF15489">
    <property type="entry name" value="CTC1"/>
    <property type="match status" value="1"/>
</dbReference>
<dbReference type="PANTHER" id="PTHR14865:SF2">
    <property type="entry name" value="CST COMPLEX SUBUNIT CTC1"/>
    <property type="match status" value="1"/>
</dbReference>
<dbReference type="GO" id="GO:0010833">
    <property type="term" value="P:telomere maintenance via telomere lengthening"/>
    <property type="evidence" value="ECO:0007669"/>
    <property type="project" value="TreeGrafter"/>
</dbReference>
<dbReference type="AlphaFoldDB" id="A0A8T0E4M7"/>
<keyword evidence="10" id="KW-1185">Reference proteome</keyword>
<evidence type="ECO:0000256" key="6">
    <source>
        <dbReference type="ARBA" id="ARBA00022895"/>
    </source>
</evidence>
<evidence type="ECO:0000256" key="1">
    <source>
        <dbReference type="ARBA" id="ARBA00004123"/>
    </source>
</evidence>
<evidence type="ECO:0000256" key="7">
    <source>
        <dbReference type="ARBA" id="ARBA00023125"/>
    </source>
</evidence>
<dbReference type="Proteomes" id="UP000807504">
    <property type="component" value="Unassembled WGS sequence"/>
</dbReference>
<evidence type="ECO:0000256" key="4">
    <source>
        <dbReference type="ARBA" id="ARBA00016175"/>
    </source>
</evidence>
<sequence length="658" mass="75246">MEVNGLVVAASEKISMELCIGLLLLLYNADMDIHFYILVCDKVITTWEKIYVNQYYKFSDLKVGILQTSPGGKIFLLKTTETSTFSHINRLQIKEFHLVENLKMLISIPGIDRLITSSTSFGSSLVSYQGLVTKLRNSEIGIYELDSKVLLYMTFNTGCIMLTVGSEIIISNAHLIKNDRGTPILVCCGLSCVKNSKPNDMSQFVPNNPHFVNFCIQYDLNIFDLLWFERLLSRFKKKFSSVIADEEILFQQNCSFLKNILEYFLCPENEATSKKFSLVEEFSSNPHRCFPFLESRLPTDCSVPCLSDILDGIVKKGSWIEAGARWEYCVGNQDNSVIIGILAISTHGNFYIADRTLNLPIILTEDCDDCCHDQSIIEKFKNSEFASVVAIQEYDIIVENIFCERGIQQSIQYIRTSFCRVYPLFSLCKSISNDFFTLHNSKCYSEKDAESIESNSDFHNNSQEINHRFLVLSKIWTFQSEVPCYSHILVLFLSENSQSEIHFDDENESISEGTFNFGDDAEFANLISELSVLHIEDKQVKLGYLYFDTTDQNNVFFPGHIYSIAPKDDSKKFQLTFEDIGERMFTWTITPDMKVAHDPICTGDHGMEDCEGAEYHGIKEILLKRHLNRNWIVTCILQDKMYEDVENINKGKANTTFA</sequence>
<dbReference type="InterPro" id="IPR042617">
    <property type="entry name" value="CTC1-like"/>
</dbReference>
<dbReference type="GO" id="GO:0042162">
    <property type="term" value="F:telomeric DNA binding"/>
    <property type="evidence" value="ECO:0007669"/>
    <property type="project" value="TreeGrafter"/>
</dbReference>
<evidence type="ECO:0000256" key="2">
    <source>
        <dbReference type="ARBA" id="ARBA00004574"/>
    </source>
</evidence>
<evidence type="ECO:0000313" key="9">
    <source>
        <dbReference type="EMBL" id="KAF8765207.1"/>
    </source>
</evidence>
<evidence type="ECO:0000313" key="10">
    <source>
        <dbReference type="Proteomes" id="UP000807504"/>
    </source>
</evidence>
<dbReference type="EMBL" id="JABXBU010002231">
    <property type="protein sequence ID" value="KAF8765207.1"/>
    <property type="molecule type" value="Genomic_DNA"/>
</dbReference>
<organism evidence="9 10">
    <name type="scientific">Argiope bruennichi</name>
    <name type="common">Wasp spider</name>
    <name type="synonym">Aranea bruennichi</name>
    <dbReference type="NCBI Taxonomy" id="94029"/>
    <lineage>
        <taxon>Eukaryota</taxon>
        <taxon>Metazoa</taxon>
        <taxon>Ecdysozoa</taxon>
        <taxon>Arthropoda</taxon>
        <taxon>Chelicerata</taxon>
        <taxon>Arachnida</taxon>
        <taxon>Araneae</taxon>
        <taxon>Araneomorphae</taxon>
        <taxon>Entelegynae</taxon>
        <taxon>Araneoidea</taxon>
        <taxon>Araneidae</taxon>
        <taxon>Argiope</taxon>
    </lineage>
</organism>
<dbReference type="PANTHER" id="PTHR14865">
    <property type="entry name" value="CST COMPLEX SUBUNIT CTC1"/>
    <property type="match status" value="1"/>
</dbReference>
<keyword evidence="6" id="KW-0779">Telomere</keyword>
<comment type="caution">
    <text evidence="9">The sequence shown here is derived from an EMBL/GenBank/DDBJ whole genome shotgun (WGS) entry which is preliminary data.</text>
</comment>
<dbReference type="GO" id="GO:0003697">
    <property type="term" value="F:single-stranded DNA binding"/>
    <property type="evidence" value="ECO:0007669"/>
    <property type="project" value="InterPro"/>
</dbReference>
<protein>
    <recommendedName>
        <fullName evidence="4">CST complex subunit CTC1</fullName>
    </recommendedName>
</protein>
<keyword evidence="5" id="KW-0158">Chromosome</keyword>
<gene>
    <name evidence="9" type="ORF">HNY73_023195</name>
</gene>
<evidence type="ECO:0000256" key="8">
    <source>
        <dbReference type="ARBA" id="ARBA00023242"/>
    </source>
</evidence>